<dbReference type="EMBL" id="QSHA01000005">
    <property type="protein sequence ID" value="RHB74082.1"/>
    <property type="molecule type" value="Genomic_DNA"/>
</dbReference>
<dbReference type="Proteomes" id="UP000283684">
    <property type="component" value="Unassembled WGS sequence"/>
</dbReference>
<reference evidence="19 20" key="3">
    <citation type="submission" date="2018-08" db="EMBL/GenBank/DDBJ databases">
        <title>A genome reference for cultivated species of the human gut microbiota.</title>
        <authorList>
            <person name="Zou Y."/>
            <person name="Xue W."/>
            <person name="Luo G."/>
        </authorList>
    </citation>
    <scope>NUCLEOTIDE SEQUENCE [LARGE SCALE GENOMIC DNA]</scope>
    <source>
        <strain evidence="14 23">AF14-42</strain>
        <strain evidence="13 22">AF17-20</strain>
        <strain evidence="16 24">AM39-1</strain>
        <strain evidence="15 21">AM50-4</strain>
        <strain evidence="12 19">TF08-13</strain>
        <strain evidence="11 20">TM04-30</strain>
    </source>
</reference>
<evidence type="ECO:0000313" key="21">
    <source>
        <dbReference type="Proteomes" id="UP000283684"/>
    </source>
</evidence>
<evidence type="ECO:0000313" key="4">
    <source>
        <dbReference type="EMBL" id="KAB4172925.1"/>
    </source>
</evidence>
<evidence type="ECO:0000313" key="23">
    <source>
        <dbReference type="Proteomes" id="UP000285343"/>
    </source>
</evidence>
<accession>A0A139K2M0</accession>
<dbReference type="EMBL" id="MNQU01000211">
    <property type="protein sequence ID" value="OKZ33226.1"/>
    <property type="molecule type" value="Genomic_DNA"/>
</dbReference>
<dbReference type="Pfam" id="PF04991">
    <property type="entry name" value="LicD"/>
    <property type="match status" value="1"/>
</dbReference>
<dbReference type="Proteomes" id="UP001213309">
    <property type="component" value="Unassembled WGS sequence"/>
</dbReference>
<dbReference type="Proteomes" id="UP000186549">
    <property type="component" value="Unassembled WGS sequence"/>
</dbReference>
<dbReference type="Proteomes" id="UP000432488">
    <property type="component" value="Unassembled WGS sequence"/>
</dbReference>
<dbReference type="PATRIC" id="fig|820.27.peg.2762"/>
<evidence type="ECO:0000313" key="16">
    <source>
        <dbReference type="EMBL" id="RHB74082.1"/>
    </source>
</evidence>
<dbReference type="Proteomes" id="UP000462376">
    <property type="component" value="Unassembled WGS sequence"/>
</dbReference>
<name>A0A139K2M0_BACUN</name>
<dbReference type="AlphaFoldDB" id="A0A139K2M0"/>
<evidence type="ECO:0000313" key="8">
    <source>
        <dbReference type="EMBL" id="MDC1903067.1"/>
    </source>
</evidence>
<evidence type="ECO:0000313" key="24">
    <source>
        <dbReference type="Proteomes" id="UP000286114"/>
    </source>
</evidence>
<dbReference type="Proteomes" id="UP000284022">
    <property type="component" value="Unassembled WGS sequence"/>
</dbReference>
<reference evidence="10 18" key="2">
    <citation type="journal article" date="2016" name="Nat. Biotechnol.">
        <title>Measurement of bacterial replication rates in microbial communities.</title>
        <authorList>
            <person name="Brown C.T."/>
            <person name="Olm M.R."/>
            <person name="Thomas B.C."/>
            <person name="Banfield J.F."/>
        </authorList>
    </citation>
    <scope>NUCLEOTIDE SEQUENCE [LARGE SCALE GENOMIC DNA]</scope>
    <source>
        <strain evidence="10">45_41</strain>
    </source>
</reference>
<dbReference type="Proteomes" id="UP000260795">
    <property type="component" value="Unassembled WGS sequence"/>
</dbReference>
<evidence type="ECO:0000313" key="26">
    <source>
        <dbReference type="Proteomes" id="UP000433928"/>
    </source>
</evidence>
<evidence type="ECO:0000313" key="6">
    <source>
        <dbReference type="EMBL" id="KAB4241243.1"/>
    </source>
</evidence>
<dbReference type="EMBL" id="WCUG01000002">
    <property type="protein sequence ID" value="KAB4172925.1"/>
    <property type="molecule type" value="Genomic_DNA"/>
</dbReference>
<reference evidence="9" key="6">
    <citation type="submission" date="2023-10" db="EMBL/GenBank/DDBJ databases">
        <title>Genome of Potential pathogenic bacteria in Crohn's disease.</title>
        <authorList>
            <person name="Rodriguez-Palacios A."/>
        </authorList>
    </citation>
    <scope>NUCLEOTIDE SEQUENCE</scope>
    <source>
        <strain evidence="9">CavFT-hAR50</strain>
    </source>
</reference>
<proteinExistence type="predicted"/>
<dbReference type="EMBL" id="WCTL01000001">
    <property type="protein sequence ID" value="KAB4241243.1"/>
    <property type="molecule type" value="Genomic_DNA"/>
</dbReference>
<sequence length="271" mass="31194">MKNQYLSDYVADNLRACQLKQLSILKEVDRICRKHKLSYWLDGGTLLGAMRHGGFIPWDDDIDIGMTLEDMQAFMKVAPSELPDTLFLQTPESDPTSKEPIVKIRDLNSIYIEAGDTFSVEYQKGLYVDIFPFIDYPTVPRPWAKKLCKGISVSYSILHAQHYYSLRSFAEFFYFGMKYALFKGIWAMLCLVRPKGTYLSNILINNGYGIMHRKDSVFPLSTITFEGKDFPAPGNVDAYLKDLYKNYMDIPPKEKQIVHACYIHPELKPLP</sequence>
<dbReference type="RefSeq" id="WP_005830831.1">
    <property type="nucleotide sequence ID" value="NZ_BAABYI010000001.1"/>
</dbReference>
<dbReference type="PANTHER" id="PTHR43404:SF2">
    <property type="entry name" value="LIPOPOLYSACCHARIDE CHOLINEPHOSPHOTRANSFERASE LICD"/>
    <property type="match status" value="1"/>
</dbReference>
<evidence type="ECO:0000313" key="19">
    <source>
        <dbReference type="Proteomes" id="UP000260795"/>
    </source>
</evidence>
<evidence type="ECO:0000313" key="17">
    <source>
        <dbReference type="Proteomes" id="UP000095614"/>
    </source>
</evidence>
<dbReference type="EMBL" id="WCUV01000006">
    <property type="protein sequence ID" value="KAB4092397.1"/>
    <property type="molecule type" value="Genomic_DNA"/>
</dbReference>
<dbReference type="Proteomes" id="UP000286114">
    <property type="component" value="Unassembled WGS sequence"/>
</dbReference>
<dbReference type="EMBL" id="QSPV01000012">
    <property type="protein sequence ID" value="RGJ91750.1"/>
    <property type="molecule type" value="Genomic_DNA"/>
</dbReference>
<evidence type="ECO:0000313" key="3">
    <source>
        <dbReference type="EMBL" id="KAB4092397.1"/>
    </source>
</evidence>
<organism evidence="10 18">
    <name type="scientific">Bacteroides uniformis</name>
    <dbReference type="NCBI Taxonomy" id="820"/>
    <lineage>
        <taxon>Bacteria</taxon>
        <taxon>Pseudomonadati</taxon>
        <taxon>Bacteroidota</taxon>
        <taxon>Bacteroidia</taxon>
        <taxon>Bacteroidales</taxon>
        <taxon>Bacteroidaceae</taxon>
        <taxon>Bacteroides</taxon>
    </lineage>
</organism>
<dbReference type="InterPro" id="IPR007074">
    <property type="entry name" value="LicD/FKTN/FKRP_NTP_transf"/>
</dbReference>
<evidence type="ECO:0000313" key="15">
    <source>
        <dbReference type="EMBL" id="RGZ50456.1"/>
    </source>
</evidence>
<evidence type="ECO:0000259" key="1">
    <source>
        <dbReference type="Pfam" id="PF04991"/>
    </source>
</evidence>
<dbReference type="EMBL" id="QSRK01000016">
    <property type="protein sequence ID" value="RGL13008.1"/>
    <property type="molecule type" value="Genomic_DNA"/>
</dbReference>
<dbReference type="EMBL" id="JAQNSI010000577">
    <property type="protein sequence ID" value="MDC1903067.1"/>
    <property type="molecule type" value="Genomic_DNA"/>
</dbReference>
<dbReference type="GO" id="GO:0016740">
    <property type="term" value="F:transferase activity"/>
    <property type="evidence" value="ECO:0007669"/>
    <property type="project" value="UniProtKB-KW"/>
</dbReference>
<dbReference type="EMBL" id="QRXV01000004">
    <property type="protein sequence ID" value="RGU40452.1"/>
    <property type="molecule type" value="Genomic_DNA"/>
</dbReference>
<evidence type="ECO:0000313" key="27">
    <source>
        <dbReference type="Proteomes" id="UP000442334"/>
    </source>
</evidence>
<feature type="domain" description="LicD/FKTN/FKRP nucleotidyltransferase" evidence="1">
    <location>
        <begin position="32"/>
        <end position="138"/>
    </location>
</feature>
<evidence type="ECO:0000313" key="14">
    <source>
        <dbReference type="EMBL" id="RGV41549.1"/>
    </source>
</evidence>
<evidence type="ECO:0000313" key="13">
    <source>
        <dbReference type="EMBL" id="RGU40452.1"/>
    </source>
</evidence>
<dbReference type="InterPro" id="IPR052942">
    <property type="entry name" value="LPS_cholinephosphotransferase"/>
</dbReference>
<dbReference type="GO" id="GO:0009100">
    <property type="term" value="P:glycoprotein metabolic process"/>
    <property type="evidence" value="ECO:0007669"/>
    <property type="project" value="UniProtKB-ARBA"/>
</dbReference>
<evidence type="ECO:0000313" key="5">
    <source>
        <dbReference type="EMBL" id="KAB4185656.1"/>
    </source>
</evidence>
<reference evidence="25 26" key="4">
    <citation type="journal article" date="2019" name="Nat. Med.">
        <title>A library of human gut bacterial isolates paired with longitudinal multiomics data enables mechanistic microbiome research.</title>
        <authorList>
            <person name="Poyet M."/>
            <person name="Groussin M."/>
            <person name="Gibbons S.M."/>
            <person name="Avila-Pacheco J."/>
            <person name="Jiang X."/>
            <person name="Kearney S.M."/>
            <person name="Perrotta A.R."/>
            <person name="Berdy B."/>
            <person name="Zhao S."/>
            <person name="Lieberman T.D."/>
            <person name="Swanson P.K."/>
            <person name="Smith M."/>
            <person name="Roesemann S."/>
            <person name="Alexander J.E."/>
            <person name="Rich S.A."/>
            <person name="Livny J."/>
            <person name="Vlamakis H."/>
            <person name="Clish C."/>
            <person name="Bullock K."/>
            <person name="Deik A."/>
            <person name="Scott J."/>
            <person name="Pierce K.A."/>
            <person name="Xavier R.J."/>
            <person name="Alm E.J."/>
        </authorList>
    </citation>
    <scope>NUCLEOTIDE SEQUENCE [LARGE SCALE GENOMIC DNA]</scope>
    <source>
        <strain evidence="5 27">BIOML-A21</strain>
        <strain evidence="4 26">BIOML-A27</strain>
        <strain evidence="3 25">BIOML-A42</strain>
        <strain evidence="6 28">BIOML-A5</strain>
    </source>
</reference>
<evidence type="ECO:0000313" key="28">
    <source>
        <dbReference type="Proteomes" id="UP000462376"/>
    </source>
</evidence>
<dbReference type="Proteomes" id="UP000442334">
    <property type="component" value="Unassembled WGS sequence"/>
</dbReference>
<dbReference type="PANTHER" id="PTHR43404">
    <property type="entry name" value="LIPOPOLYSACCHARIDE CHOLINEPHOSPHOTRANSFERASE LICD"/>
    <property type="match status" value="1"/>
</dbReference>
<evidence type="ECO:0000313" key="7">
    <source>
        <dbReference type="EMBL" id="MDC1882309.1"/>
    </source>
</evidence>
<evidence type="ECO:0000313" key="25">
    <source>
        <dbReference type="Proteomes" id="UP000432488"/>
    </source>
</evidence>
<reference evidence="2 17" key="1">
    <citation type="submission" date="2015-09" db="EMBL/GenBank/DDBJ databases">
        <authorList>
            <consortium name="Pathogen Informatics"/>
        </authorList>
    </citation>
    <scope>NUCLEOTIDE SEQUENCE [LARGE SCALE GENOMIC DNA]</scope>
    <source>
        <strain evidence="2 17">2789STDY5834847</strain>
    </source>
</reference>
<dbReference type="EMBL" id="QRZC01000014">
    <property type="protein sequence ID" value="RGV41549.1"/>
    <property type="molecule type" value="Genomic_DNA"/>
</dbReference>
<dbReference type="Proteomes" id="UP000285343">
    <property type="component" value="Unassembled WGS sequence"/>
</dbReference>
<evidence type="ECO:0000313" key="12">
    <source>
        <dbReference type="EMBL" id="RGL13008.1"/>
    </source>
</evidence>
<dbReference type="GeneID" id="99750131"/>
<dbReference type="EMBL" id="WCUA01000008">
    <property type="protein sequence ID" value="KAB4185656.1"/>
    <property type="molecule type" value="Genomic_DNA"/>
</dbReference>
<evidence type="ECO:0000313" key="20">
    <source>
        <dbReference type="Proteomes" id="UP000260844"/>
    </source>
</evidence>
<evidence type="ECO:0000313" key="2">
    <source>
        <dbReference type="EMBL" id="CUP32293.1"/>
    </source>
</evidence>
<gene>
    <name evidence="10" type="ORF">BHV79_09010</name>
    <name evidence="16" type="ORF">DW873_08470</name>
    <name evidence="15" type="ORF">DW988_04635</name>
    <name evidence="14" type="ORF">DWW14_11785</name>
    <name evidence="13" type="ORF">DWW83_05240</name>
    <name evidence="12" type="ORF">DXC80_11745</name>
    <name evidence="11" type="ORF">DXD40_14250</name>
    <name evidence="2" type="ORF">ERS852462_03257</name>
    <name evidence="6" type="ORF">GAP47_01045</name>
    <name evidence="5" type="ORF">GAQ34_09425</name>
    <name evidence="3" type="ORF">GAQ56_09115</name>
    <name evidence="4" type="ORF">GAQ59_02015</name>
    <name evidence="8" type="ORF">POZ10_20855</name>
    <name evidence="7" type="ORF">POZ24_20180</name>
    <name evidence="9" type="ORF">RVH16_03830</name>
</gene>
<dbReference type="OrthoDB" id="9786100at2"/>
<dbReference type="Proteomes" id="UP001181247">
    <property type="component" value="Unassembled WGS sequence"/>
</dbReference>
<dbReference type="Proteomes" id="UP000260844">
    <property type="component" value="Unassembled WGS sequence"/>
</dbReference>
<dbReference type="Proteomes" id="UP001222603">
    <property type="component" value="Unassembled WGS sequence"/>
</dbReference>
<evidence type="ECO:0000313" key="18">
    <source>
        <dbReference type="Proteomes" id="UP000186549"/>
    </source>
</evidence>
<dbReference type="EMBL" id="QSEE01000003">
    <property type="protein sequence ID" value="RGZ50456.1"/>
    <property type="molecule type" value="Genomic_DNA"/>
</dbReference>
<dbReference type="EMBL" id="JAWDEU010000002">
    <property type="protein sequence ID" value="MDU0243848.1"/>
    <property type="molecule type" value="Genomic_DNA"/>
</dbReference>
<protein>
    <submittedName>
        <fullName evidence="2">Cholinephosphotransferase</fullName>
    </submittedName>
    <submittedName>
        <fullName evidence="10">LicD family protein</fullName>
    </submittedName>
</protein>
<reference evidence="7" key="5">
    <citation type="submission" date="2022-10" db="EMBL/GenBank/DDBJ databases">
        <title>Human gut microbiome strain richness.</title>
        <authorList>
            <person name="Chen-Liaw A."/>
        </authorList>
    </citation>
    <scope>NUCLEOTIDE SEQUENCE</scope>
    <source>
        <strain evidence="8">1001713st1_F9_1001713B170221_170320</strain>
        <strain evidence="7">1001713st2_A4_1001713B170214_170313</strain>
    </source>
</reference>
<evidence type="ECO:0000313" key="22">
    <source>
        <dbReference type="Proteomes" id="UP000284022"/>
    </source>
</evidence>
<dbReference type="Proteomes" id="UP000433928">
    <property type="component" value="Unassembled WGS sequence"/>
</dbReference>
<dbReference type="Proteomes" id="UP000095614">
    <property type="component" value="Unassembled WGS sequence"/>
</dbReference>
<dbReference type="EMBL" id="CZAF01000009">
    <property type="protein sequence ID" value="CUP32293.1"/>
    <property type="molecule type" value="Genomic_DNA"/>
</dbReference>
<evidence type="ECO:0000313" key="10">
    <source>
        <dbReference type="EMBL" id="OKZ33226.1"/>
    </source>
</evidence>
<evidence type="ECO:0000313" key="9">
    <source>
        <dbReference type="EMBL" id="MDU0243848.1"/>
    </source>
</evidence>
<keyword evidence="2" id="KW-0808">Transferase</keyword>
<dbReference type="EMBL" id="JAQNSG010000030">
    <property type="protein sequence ID" value="MDC1882309.1"/>
    <property type="molecule type" value="Genomic_DNA"/>
</dbReference>
<evidence type="ECO:0000313" key="11">
    <source>
        <dbReference type="EMBL" id="RGJ91750.1"/>
    </source>
</evidence>